<comment type="caution">
    <text evidence="2">The sequence shown here is derived from an EMBL/GenBank/DDBJ whole genome shotgun (WGS) entry which is preliminary data.</text>
</comment>
<feature type="compositionally biased region" description="Polar residues" evidence="1">
    <location>
        <begin position="53"/>
        <end position="62"/>
    </location>
</feature>
<proteinExistence type="predicted"/>
<dbReference type="AlphaFoldDB" id="A0A8T2NEC1"/>
<feature type="compositionally biased region" description="Acidic residues" evidence="1">
    <location>
        <begin position="263"/>
        <end position="283"/>
    </location>
</feature>
<dbReference type="OrthoDB" id="8963152at2759"/>
<gene>
    <name evidence="2" type="ORF">JZ751_003302</name>
</gene>
<evidence type="ECO:0000313" key="2">
    <source>
        <dbReference type="EMBL" id="KAG9336042.1"/>
    </source>
</evidence>
<evidence type="ECO:0000256" key="1">
    <source>
        <dbReference type="SAM" id="MobiDB-lite"/>
    </source>
</evidence>
<dbReference type="Gene3D" id="2.10.110.10">
    <property type="entry name" value="Cysteine Rich Protein"/>
    <property type="match status" value="1"/>
</dbReference>
<evidence type="ECO:0000313" key="3">
    <source>
        <dbReference type="Proteomes" id="UP000824540"/>
    </source>
</evidence>
<dbReference type="Proteomes" id="UP000824540">
    <property type="component" value="Unassembled WGS sequence"/>
</dbReference>
<feature type="region of interest" description="Disordered" evidence="1">
    <location>
        <begin position="195"/>
        <end position="214"/>
    </location>
</feature>
<keyword evidence="3" id="KW-1185">Reference proteome</keyword>
<evidence type="ECO:0008006" key="4">
    <source>
        <dbReference type="Google" id="ProtNLM"/>
    </source>
</evidence>
<feature type="region of interest" description="Disordered" evidence="1">
    <location>
        <begin position="49"/>
        <end position="101"/>
    </location>
</feature>
<sequence>MTYEGQHWHASEACFCCARCRLPLLGQPFLPRGGLIFCSRPCSLGEDPDNSDSCDSAFQSGRPQRLRPHAADPTPKPQAPPSQPLGDISPENGLSRGSASPVPHIHVTNGWGYFGPVDQSITCLLPGNERAGLPGGIPELSADSGDYTCYGYSPPRITSRGTSTSTDCGSRMELGTPVCHSQVFPRPVLASHLCPVDSMPRPPTPPRSEPSAEPCDLLLQSQGRQPELPTHPETHPPPPPAQPTRSGTARVSFREPISCSYLVEDEEEEDEEEEEEEEEEEGQEGGPGQEVQEEEARGGFGRRLRFQRQPHRSGIPPQMDLLVDGPYQQRSHRRGGRLASDSPLHLGTERRFRQARSDRPRLDTLDWRGEREREPPAPPSLTLYPGLQKHEDCCSTCSSSSESEEEGYFLGQPIPLPPQLRRSQPGDKERDEGREGEREDGLRDSLRRRGRGRTQSFSGKDKDKNCVLS</sequence>
<dbReference type="InterPro" id="IPR047120">
    <property type="entry name" value="Pk/Esn/Tes"/>
</dbReference>
<feature type="region of interest" description="Disordered" evidence="1">
    <location>
        <begin position="224"/>
        <end position="469"/>
    </location>
</feature>
<accession>A0A8T2NEC1</accession>
<feature type="compositionally biased region" description="Basic and acidic residues" evidence="1">
    <location>
        <begin position="424"/>
        <end position="447"/>
    </location>
</feature>
<reference evidence="2" key="1">
    <citation type="thesis" date="2021" institute="BYU ScholarsArchive" country="Provo, UT, USA">
        <title>Applications of and Algorithms for Genome Assembly and Genomic Analyses with an Emphasis on Marine Teleosts.</title>
        <authorList>
            <person name="Pickett B.D."/>
        </authorList>
    </citation>
    <scope>NUCLEOTIDE SEQUENCE</scope>
    <source>
        <strain evidence="2">HI-2016</strain>
    </source>
</reference>
<protein>
    <recommendedName>
        <fullName evidence="4">Prickle-like protein 3</fullName>
    </recommendedName>
</protein>
<feature type="compositionally biased region" description="Pro residues" evidence="1">
    <location>
        <begin position="74"/>
        <end position="83"/>
    </location>
</feature>
<feature type="compositionally biased region" description="Basic residues" evidence="1">
    <location>
        <begin position="300"/>
        <end position="311"/>
    </location>
</feature>
<name>A0A8T2NEC1_9TELE</name>
<feature type="compositionally biased region" description="Basic and acidic residues" evidence="1">
    <location>
        <begin position="459"/>
        <end position="469"/>
    </location>
</feature>
<dbReference type="PANTHER" id="PTHR24211">
    <property type="entry name" value="LIM DOMAIN-CONTAINING PROTEIN"/>
    <property type="match status" value="1"/>
</dbReference>
<dbReference type="EMBL" id="JAFBMS010000103">
    <property type="protein sequence ID" value="KAG9336042.1"/>
    <property type="molecule type" value="Genomic_DNA"/>
</dbReference>
<dbReference type="PANTHER" id="PTHR24211:SF19">
    <property type="entry name" value="PRICKLE PLANAR CELL POLARITY PROTEIN 3"/>
    <property type="match status" value="1"/>
</dbReference>
<feature type="compositionally biased region" description="Basic and acidic residues" evidence="1">
    <location>
        <begin position="347"/>
        <end position="375"/>
    </location>
</feature>
<organism evidence="2 3">
    <name type="scientific">Albula glossodonta</name>
    <name type="common">roundjaw bonefish</name>
    <dbReference type="NCBI Taxonomy" id="121402"/>
    <lineage>
        <taxon>Eukaryota</taxon>
        <taxon>Metazoa</taxon>
        <taxon>Chordata</taxon>
        <taxon>Craniata</taxon>
        <taxon>Vertebrata</taxon>
        <taxon>Euteleostomi</taxon>
        <taxon>Actinopterygii</taxon>
        <taxon>Neopterygii</taxon>
        <taxon>Teleostei</taxon>
        <taxon>Albuliformes</taxon>
        <taxon>Albulidae</taxon>
        <taxon>Albula</taxon>
    </lineage>
</organism>